<feature type="region of interest" description="Disordered" evidence="1">
    <location>
        <begin position="153"/>
        <end position="173"/>
    </location>
</feature>
<organism evidence="2 3">
    <name type="scientific">Trapa incisa</name>
    <dbReference type="NCBI Taxonomy" id="236973"/>
    <lineage>
        <taxon>Eukaryota</taxon>
        <taxon>Viridiplantae</taxon>
        <taxon>Streptophyta</taxon>
        <taxon>Embryophyta</taxon>
        <taxon>Tracheophyta</taxon>
        <taxon>Spermatophyta</taxon>
        <taxon>Magnoliopsida</taxon>
        <taxon>eudicotyledons</taxon>
        <taxon>Gunneridae</taxon>
        <taxon>Pentapetalae</taxon>
        <taxon>rosids</taxon>
        <taxon>malvids</taxon>
        <taxon>Myrtales</taxon>
        <taxon>Lythraceae</taxon>
        <taxon>Trapa</taxon>
    </lineage>
</organism>
<feature type="region of interest" description="Disordered" evidence="1">
    <location>
        <begin position="1"/>
        <end position="28"/>
    </location>
</feature>
<evidence type="ECO:0000256" key="1">
    <source>
        <dbReference type="SAM" id="MobiDB-lite"/>
    </source>
</evidence>
<feature type="region of interest" description="Disordered" evidence="1">
    <location>
        <begin position="74"/>
        <end position="93"/>
    </location>
</feature>
<sequence length="173" mass="18028">MADHPLPAAAAGDSSPSEPRRRSALQRSTPVAIAGTLGAPPPVASLQAEFAMVQTQLINSQHAVANALNALNHHHQQGHEPHPPPNHHHHGTGVPLMIHQPAYSTSNSAASTTNLIHSIATNSFSNPNSFHNVAVGESDDNNNGINNINNAASSGHPSCCCNEEEPRNGLPAS</sequence>
<dbReference type="AlphaFoldDB" id="A0AAN7L4Q4"/>
<proteinExistence type="predicted"/>
<comment type="caution">
    <text evidence="2">The sequence shown here is derived from an EMBL/GenBank/DDBJ whole genome shotgun (WGS) entry which is preliminary data.</text>
</comment>
<dbReference type="Proteomes" id="UP001345219">
    <property type="component" value="Chromosome 14"/>
</dbReference>
<accession>A0AAN7L4Q4</accession>
<keyword evidence="3" id="KW-1185">Reference proteome</keyword>
<reference evidence="2 3" key="1">
    <citation type="journal article" date="2023" name="Hortic Res">
        <title>Pangenome of water caltrop reveals structural variations and asymmetric subgenome divergence after allopolyploidization.</title>
        <authorList>
            <person name="Zhang X."/>
            <person name="Chen Y."/>
            <person name="Wang L."/>
            <person name="Yuan Y."/>
            <person name="Fang M."/>
            <person name="Shi L."/>
            <person name="Lu R."/>
            <person name="Comes H.P."/>
            <person name="Ma Y."/>
            <person name="Chen Y."/>
            <person name="Huang G."/>
            <person name="Zhou Y."/>
            <person name="Zheng Z."/>
            <person name="Qiu Y."/>
        </authorList>
    </citation>
    <scope>NUCLEOTIDE SEQUENCE [LARGE SCALE GENOMIC DNA]</scope>
    <source>
        <tissue evidence="2">Roots</tissue>
    </source>
</reference>
<evidence type="ECO:0000313" key="3">
    <source>
        <dbReference type="Proteomes" id="UP001345219"/>
    </source>
</evidence>
<evidence type="ECO:0000313" key="2">
    <source>
        <dbReference type="EMBL" id="KAK4777464.1"/>
    </source>
</evidence>
<gene>
    <name evidence="2" type="ORF">SAY87_017651</name>
</gene>
<protein>
    <submittedName>
        <fullName evidence="2">Uncharacterized protein</fullName>
    </submittedName>
</protein>
<dbReference type="EMBL" id="JAXIOK010000002">
    <property type="protein sequence ID" value="KAK4777464.1"/>
    <property type="molecule type" value="Genomic_DNA"/>
</dbReference>
<name>A0AAN7L4Q4_9MYRT</name>